<proteinExistence type="predicted"/>
<dbReference type="EMBL" id="ASPP01005115">
    <property type="protein sequence ID" value="ETO31129.1"/>
    <property type="molecule type" value="Genomic_DNA"/>
</dbReference>
<evidence type="ECO:0000313" key="3">
    <source>
        <dbReference type="EMBL" id="ETO31129.1"/>
    </source>
</evidence>
<name>X6NZ63_RETFI</name>
<keyword evidence="4" id="KW-1185">Reference proteome</keyword>
<feature type="compositionally biased region" description="Basic and acidic residues" evidence="1">
    <location>
        <begin position="83"/>
        <end position="100"/>
    </location>
</feature>
<evidence type="ECO:0000256" key="1">
    <source>
        <dbReference type="SAM" id="MobiDB-lite"/>
    </source>
</evidence>
<keyword evidence="2" id="KW-0812">Transmembrane</keyword>
<feature type="compositionally biased region" description="Basic and acidic residues" evidence="1">
    <location>
        <begin position="111"/>
        <end position="121"/>
    </location>
</feature>
<sequence length="121" mass="14860">MKEFESFIFLFFYFLFFLLNVWLNAKKDCKSFYFFYFYFYFSFLLRLEGSSNLGGKENGIEKREGKIVKKRVNELERGKMNFKDGEKKLEKGGKRKDNVKKEKKKKRKKKEEKDEKKKIRQ</sequence>
<feature type="transmembrane region" description="Helical" evidence="2">
    <location>
        <begin position="7"/>
        <end position="25"/>
    </location>
</feature>
<evidence type="ECO:0000313" key="4">
    <source>
        <dbReference type="Proteomes" id="UP000023152"/>
    </source>
</evidence>
<organism evidence="3 4">
    <name type="scientific">Reticulomyxa filosa</name>
    <dbReference type="NCBI Taxonomy" id="46433"/>
    <lineage>
        <taxon>Eukaryota</taxon>
        <taxon>Sar</taxon>
        <taxon>Rhizaria</taxon>
        <taxon>Retaria</taxon>
        <taxon>Foraminifera</taxon>
        <taxon>Monothalamids</taxon>
        <taxon>Reticulomyxidae</taxon>
        <taxon>Reticulomyxa</taxon>
    </lineage>
</organism>
<feature type="compositionally biased region" description="Basic residues" evidence="1">
    <location>
        <begin position="101"/>
        <end position="110"/>
    </location>
</feature>
<keyword evidence="2" id="KW-0472">Membrane</keyword>
<gene>
    <name evidence="3" type="ORF">RFI_05987</name>
</gene>
<dbReference type="Proteomes" id="UP000023152">
    <property type="component" value="Unassembled WGS sequence"/>
</dbReference>
<dbReference type="AlphaFoldDB" id="X6NZ63"/>
<feature type="region of interest" description="Disordered" evidence="1">
    <location>
        <begin position="83"/>
        <end position="121"/>
    </location>
</feature>
<reference evidence="3 4" key="1">
    <citation type="journal article" date="2013" name="Curr. Biol.">
        <title>The Genome of the Foraminiferan Reticulomyxa filosa.</title>
        <authorList>
            <person name="Glockner G."/>
            <person name="Hulsmann N."/>
            <person name="Schleicher M."/>
            <person name="Noegel A.A."/>
            <person name="Eichinger L."/>
            <person name="Gallinger C."/>
            <person name="Pawlowski J."/>
            <person name="Sierra R."/>
            <person name="Euteneuer U."/>
            <person name="Pillet L."/>
            <person name="Moustafa A."/>
            <person name="Platzer M."/>
            <person name="Groth M."/>
            <person name="Szafranski K."/>
            <person name="Schliwa M."/>
        </authorList>
    </citation>
    <scope>NUCLEOTIDE SEQUENCE [LARGE SCALE GENOMIC DNA]</scope>
</reference>
<evidence type="ECO:0000256" key="2">
    <source>
        <dbReference type="SAM" id="Phobius"/>
    </source>
</evidence>
<comment type="caution">
    <text evidence="3">The sequence shown here is derived from an EMBL/GenBank/DDBJ whole genome shotgun (WGS) entry which is preliminary data.</text>
</comment>
<keyword evidence="2" id="KW-1133">Transmembrane helix</keyword>
<accession>X6NZ63</accession>
<protein>
    <submittedName>
        <fullName evidence="3">Uncharacterized protein</fullName>
    </submittedName>
</protein>